<evidence type="ECO:0000313" key="3">
    <source>
        <dbReference type="Proteomes" id="UP001500621"/>
    </source>
</evidence>
<gene>
    <name evidence="2" type="ORF">GCM10023226_22740</name>
</gene>
<sequence length="293" mass="31739">MSVLEHLEGLGGVARRASLLGLVERADLERGVRVGDVVRDARGRYALPGAEQAVRTAASLGGVLCLTNAALHHGWAVKAVPAVPQVIVSRGRTVRGARRAIVHRAELTPAEVDGHWTSQERTLQDCLRRLPFDEALSVADSARREGVGQRVLDRLAADARGPGSRQLKQVAALCTPLAANPFESVARAIALDVPGLRVRPQVVLEGLGYRPDLVDEHLRLVIECDSFEWHGKRSALERDARRYNDMVVGGWLTLRLVHADVMHRPEAVRRTLLAAVAHAELMNKGLSALAAAA</sequence>
<name>A0ABP8WAC7_9ACTN</name>
<protein>
    <recommendedName>
        <fullName evidence="1">Restriction endonuclease type II-like domain-containing protein</fullName>
    </recommendedName>
</protein>
<accession>A0ABP8WAC7</accession>
<dbReference type="Proteomes" id="UP001500621">
    <property type="component" value="Unassembled WGS sequence"/>
</dbReference>
<dbReference type="RefSeq" id="WP_345265823.1">
    <property type="nucleotide sequence ID" value="NZ_BAABIM010000002.1"/>
</dbReference>
<dbReference type="InterPro" id="IPR049468">
    <property type="entry name" value="Restrct_endonuc-II-like_dom"/>
</dbReference>
<proteinExistence type="predicted"/>
<dbReference type="Gene3D" id="3.40.960.10">
    <property type="entry name" value="VSR Endonuclease"/>
    <property type="match status" value="1"/>
</dbReference>
<dbReference type="Pfam" id="PF18741">
    <property type="entry name" value="MTES_1575"/>
    <property type="match status" value="1"/>
</dbReference>
<organism evidence="2 3">
    <name type="scientific">Nocardioides nanhaiensis</name>
    <dbReference type="NCBI Taxonomy" id="1476871"/>
    <lineage>
        <taxon>Bacteria</taxon>
        <taxon>Bacillati</taxon>
        <taxon>Actinomycetota</taxon>
        <taxon>Actinomycetes</taxon>
        <taxon>Propionibacteriales</taxon>
        <taxon>Nocardioidaceae</taxon>
        <taxon>Nocardioides</taxon>
    </lineage>
</organism>
<feature type="domain" description="Restriction endonuclease type II-like" evidence="1">
    <location>
        <begin position="191"/>
        <end position="275"/>
    </location>
</feature>
<evidence type="ECO:0000313" key="2">
    <source>
        <dbReference type="EMBL" id="GAA4684736.1"/>
    </source>
</evidence>
<dbReference type="EMBL" id="BAABIM010000002">
    <property type="protein sequence ID" value="GAA4684736.1"/>
    <property type="molecule type" value="Genomic_DNA"/>
</dbReference>
<reference evidence="3" key="1">
    <citation type="journal article" date="2019" name="Int. J. Syst. Evol. Microbiol.">
        <title>The Global Catalogue of Microorganisms (GCM) 10K type strain sequencing project: providing services to taxonomists for standard genome sequencing and annotation.</title>
        <authorList>
            <consortium name="The Broad Institute Genomics Platform"/>
            <consortium name="The Broad Institute Genome Sequencing Center for Infectious Disease"/>
            <person name="Wu L."/>
            <person name="Ma J."/>
        </authorList>
    </citation>
    <scope>NUCLEOTIDE SEQUENCE [LARGE SCALE GENOMIC DNA]</scope>
    <source>
        <strain evidence="3">JCM 18127</strain>
    </source>
</reference>
<keyword evidence="3" id="KW-1185">Reference proteome</keyword>
<comment type="caution">
    <text evidence="2">The sequence shown here is derived from an EMBL/GenBank/DDBJ whole genome shotgun (WGS) entry which is preliminary data.</text>
</comment>
<dbReference type="SUPFAM" id="SSF52980">
    <property type="entry name" value="Restriction endonuclease-like"/>
    <property type="match status" value="1"/>
</dbReference>
<evidence type="ECO:0000259" key="1">
    <source>
        <dbReference type="Pfam" id="PF18741"/>
    </source>
</evidence>
<dbReference type="InterPro" id="IPR011335">
    <property type="entry name" value="Restrct_endonuc-II-like"/>
</dbReference>